<dbReference type="AlphaFoldDB" id="U9V691"/>
<evidence type="ECO:0008006" key="2">
    <source>
        <dbReference type="Google" id="ProtNLM"/>
    </source>
</evidence>
<protein>
    <recommendedName>
        <fullName evidence="2">Protein kinase domain-containing protein</fullName>
    </recommendedName>
</protein>
<dbReference type="EMBL" id="KI274783">
    <property type="protein sequence ID" value="ESA23431.1"/>
    <property type="molecule type" value="Genomic_DNA"/>
</dbReference>
<reference evidence="1" key="1">
    <citation type="submission" date="2013-07" db="EMBL/GenBank/DDBJ databases">
        <title>The genome of an arbuscular mycorrhizal fungus provides insights into the evolution of the oldest plant symbiosis.</title>
        <authorList>
            <consortium name="DOE Joint Genome Institute"/>
            <person name="Tisserant E."/>
            <person name="Malbreil M."/>
            <person name="Kuo A."/>
            <person name="Kohler A."/>
            <person name="Symeonidi A."/>
            <person name="Balestrini R."/>
            <person name="Charron P."/>
            <person name="Duensing N."/>
            <person name="Frei-dit-Frey N."/>
            <person name="Gianinazzi-Pearson V."/>
            <person name="Gilbert B."/>
            <person name="Handa Y."/>
            <person name="Hijri M."/>
            <person name="Kaul R."/>
            <person name="Kawaguchi M."/>
            <person name="Krajinski F."/>
            <person name="Lammers P."/>
            <person name="Lapierre D."/>
            <person name="Masclaux F.G."/>
            <person name="Murat C."/>
            <person name="Morin E."/>
            <person name="Ndikumana S."/>
            <person name="Pagni M."/>
            <person name="Petitpierre D."/>
            <person name="Requena N."/>
            <person name="Rosikiewicz P."/>
            <person name="Riley R."/>
            <person name="Saito K."/>
            <person name="San Clemente H."/>
            <person name="Shapiro H."/>
            <person name="van Tuinen D."/>
            <person name="Becard G."/>
            <person name="Bonfante P."/>
            <person name="Paszkowski U."/>
            <person name="Shachar-Hill Y."/>
            <person name="Young J.P."/>
            <person name="Sanders I.R."/>
            <person name="Henrissat B."/>
            <person name="Rensing S.A."/>
            <person name="Grigoriev I.V."/>
            <person name="Corradi N."/>
            <person name="Roux C."/>
            <person name="Martin F."/>
        </authorList>
    </citation>
    <scope>NUCLEOTIDE SEQUENCE</scope>
    <source>
        <strain evidence="1">DAOM 197198</strain>
    </source>
</reference>
<evidence type="ECO:0000313" key="1">
    <source>
        <dbReference type="EMBL" id="ESA23431.1"/>
    </source>
</evidence>
<name>U9V691_RHIID</name>
<proteinExistence type="predicted"/>
<dbReference type="eggNOG" id="ENOG502RVHS">
    <property type="taxonomic scope" value="Eukaryota"/>
</dbReference>
<gene>
    <name evidence="1" type="ORF">GLOINDRAFT_15450</name>
</gene>
<dbReference type="VEuPathDB" id="FungiDB:RhiirFUN_013360"/>
<dbReference type="HOGENOM" id="CLU_000288_7_8_1"/>
<accession>U9V691</accession>
<sequence>MEEIDSEKIFDYLIDNFKNWTSGNKQIDYFIGEKQLLTMPDDIVFEWIPYGQFNDIKEIGNGVATAVWEDGPLYCGIWIRKSNKEVFLKCLCNVSLSDQFFDYLDKVIPKGIIYGISQNPDTKDYVIVFREEYFEIYCKKCDWTSGDKQIDAFIQEKQSQIDSPWKIVFEWIPYNQFYGIEEIGNGNTTAIWKGGPLKFNEDSKKYERNLINKKVALKYLYNLQYILSIDKFSKVISKNFCYGMSQNPDTKYYILVFHEKYFEKISKKYRENHGKKYTNEQYKWHSQRRSGSNFMNRTCESKRIDAFNQEEQFKSAKDIENISTTEICKNGPLKCNASSNKYERNLNEKIASKFYHNFQNTFDEVLTKAKLYALYTSDPNEFLNKNIPYII</sequence>
<organism evidence="1">
    <name type="scientific">Rhizophagus irregularis (strain DAOM 181602 / DAOM 197198 / MUCL 43194)</name>
    <name type="common">Arbuscular mycorrhizal fungus</name>
    <name type="synonym">Glomus intraradices</name>
    <dbReference type="NCBI Taxonomy" id="747089"/>
    <lineage>
        <taxon>Eukaryota</taxon>
        <taxon>Fungi</taxon>
        <taxon>Fungi incertae sedis</taxon>
        <taxon>Mucoromycota</taxon>
        <taxon>Glomeromycotina</taxon>
        <taxon>Glomeromycetes</taxon>
        <taxon>Glomerales</taxon>
        <taxon>Glomeraceae</taxon>
        <taxon>Rhizophagus</taxon>
    </lineage>
</organism>